<dbReference type="WBParaSite" id="PEQ_0000636001-mRNA-1">
    <property type="protein sequence ID" value="PEQ_0000636001-mRNA-1"/>
    <property type="gene ID" value="PEQ_0000636001"/>
</dbReference>
<sequence>MNSSVTAKASYILAKCFERFYLLAATANHTSNVLKAKYLLSVP</sequence>
<reference evidence="2" key="1">
    <citation type="submission" date="2022-11" db="UniProtKB">
        <authorList>
            <consortium name="WormBaseParasite"/>
        </authorList>
    </citation>
    <scope>IDENTIFICATION</scope>
</reference>
<name>A0A914RWH0_PAREQ</name>
<proteinExistence type="predicted"/>
<evidence type="ECO:0000313" key="2">
    <source>
        <dbReference type="WBParaSite" id="PEQ_0000636001-mRNA-1"/>
    </source>
</evidence>
<keyword evidence="1" id="KW-1185">Reference proteome</keyword>
<dbReference type="Proteomes" id="UP000887564">
    <property type="component" value="Unplaced"/>
</dbReference>
<organism evidence="1 2">
    <name type="scientific">Parascaris equorum</name>
    <name type="common">Equine roundworm</name>
    <dbReference type="NCBI Taxonomy" id="6256"/>
    <lineage>
        <taxon>Eukaryota</taxon>
        <taxon>Metazoa</taxon>
        <taxon>Ecdysozoa</taxon>
        <taxon>Nematoda</taxon>
        <taxon>Chromadorea</taxon>
        <taxon>Rhabditida</taxon>
        <taxon>Spirurina</taxon>
        <taxon>Ascaridomorpha</taxon>
        <taxon>Ascaridoidea</taxon>
        <taxon>Ascarididae</taxon>
        <taxon>Parascaris</taxon>
    </lineage>
</organism>
<dbReference type="AlphaFoldDB" id="A0A914RWH0"/>
<evidence type="ECO:0000313" key="1">
    <source>
        <dbReference type="Proteomes" id="UP000887564"/>
    </source>
</evidence>
<accession>A0A914RWH0</accession>
<protein>
    <submittedName>
        <fullName evidence="2">Uncharacterized protein</fullName>
    </submittedName>
</protein>